<dbReference type="Proteomes" id="UP000593579">
    <property type="component" value="Unassembled WGS sequence"/>
</dbReference>
<evidence type="ECO:0000256" key="2">
    <source>
        <dbReference type="SAM" id="SignalP"/>
    </source>
</evidence>
<dbReference type="EMBL" id="JABEZY010000005">
    <property type="protein sequence ID" value="MBA0738802.1"/>
    <property type="molecule type" value="Genomic_DNA"/>
</dbReference>
<evidence type="ECO:0000313" key="3">
    <source>
        <dbReference type="EMBL" id="MBA0738802.1"/>
    </source>
</evidence>
<proteinExistence type="predicted"/>
<reference evidence="3 4" key="1">
    <citation type="journal article" date="2019" name="Genome Biol. Evol.">
        <title>Insights into the evolution of the New World diploid cottons (Gossypium, subgenus Houzingenia) based on genome sequencing.</title>
        <authorList>
            <person name="Grover C.E."/>
            <person name="Arick M.A. 2nd"/>
            <person name="Thrash A."/>
            <person name="Conover J.L."/>
            <person name="Sanders W.S."/>
            <person name="Peterson D.G."/>
            <person name="Frelichowski J.E."/>
            <person name="Scheffler J.A."/>
            <person name="Scheffler B.E."/>
            <person name="Wendel J.F."/>
        </authorList>
    </citation>
    <scope>NUCLEOTIDE SEQUENCE [LARGE SCALE GENOMIC DNA]</scope>
    <source>
        <strain evidence="3">5</strain>
        <tissue evidence="3">Leaf</tissue>
    </source>
</reference>
<keyword evidence="2" id="KW-0732">Signal</keyword>
<comment type="caution">
    <text evidence="3">The sequence shown here is derived from an EMBL/GenBank/DDBJ whole genome shotgun (WGS) entry which is preliminary data.</text>
</comment>
<gene>
    <name evidence="3" type="ORF">Gogos_012124</name>
</gene>
<name>A0A7J9BRJ8_GOSGO</name>
<evidence type="ECO:0000313" key="4">
    <source>
        <dbReference type="Proteomes" id="UP000593579"/>
    </source>
</evidence>
<organism evidence="3 4">
    <name type="scientific">Gossypium gossypioides</name>
    <name type="common">Mexican cotton</name>
    <name type="synonym">Selera gossypioides</name>
    <dbReference type="NCBI Taxonomy" id="34282"/>
    <lineage>
        <taxon>Eukaryota</taxon>
        <taxon>Viridiplantae</taxon>
        <taxon>Streptophyta</taxon>
        <taxon>Embryophyta</taxon>
        <taxon>Tracheophyta</taxon>
        <taxon>Spermatophyta</taxon>
        <taxon>Magnoliopsida</taxon>
        <taxon>eudicotyledons</taxon>
        <taxon>Gunneridae</taxon>
        <taxon>Pentapetalae</taxon>
        <taxon>rosids</taxon>
        <taxon>malvids</taxon>
        <taxon>Malvales</taxon>
        <taxon>Malvaceae</taxon>
        <taxon>Malvoideae</taxon>
        <taxon>Gossypium</taxon>
    </lineage>
</organism>
<feature type="signal peptide" evidence="2">
    <location>
        <begin position="1"/>
        <end position="23"/>
    </location>
</feature>
<feature type="compositionally biased region" description="Low complexity" evidence="1">
    <location>
        <begin position="23"/>
        <end position="59"/>
    </location>
</feature>
<sequence length="67" mass="6606">MTRQLVVLALVFIALAGVVSVDASSASDSPARAPAEASTDGSAASSSPPSQATAPSRSSGVTFDLDR</sequence>
<evidence type="ECO:0000256" key="1">
    <source>
        <dbReference type="SAM" id="MobiDB-lite"/>
    </source>
</evidence>
<protein>
    <submittedName>
        <fullName evidence="3">Uncharacterized protein</fullName>
    </submittedName>
</protein>
<dbReference type="AlphaFoldDB" id="A0A7J9BRJ8"/>
<accession>A0A7J9BRJ8</accession>
<keyword evidence="4" id="KW-1185">Reference proteome</keyword>
<feature type="region of interest" description="Disordered" evidence="1">
    <location>
        <begin position="23"/>
        <end position="67"/>
    </location>
</feature>
<feature type="chain" id="PRO_5029709675" evidence="2">
    <location>
        <begin position="24"/>
        <end position="67"/>
    </location>
</feature>